<organism evidence="3 4">
    <name type="scientific">Candidatus Niyogibacteria bacterium CG10_big_fil_rev_8_21_14_0_10_46_36</name>
    <dbReference type="NCBI Taxonomy" id="1974726"/>
    <lineage>
        <taxon>Bacteria</taxon>
        <taxon>Candidatus Niyogiibacteriota</taxon>
    </lineage>
</organism>
<feature type="transmembrane region" description="Helical" evidence="2">
    <location>
        <begin position="29"/>
        <end position="50"/>
    </location>
</feature>
<proteinExistence type="predicted"/>
<reference evidence="4" key="1">
    <citation type="submission" date="2017-09" db="EMBL/GenBank/DDBJ databases">
        <title>Depth-based differentiation of microbial function through sediment-hosted aquifers and enrichment of novel symbionts in the deep terrestrial subsurface.</title>
        <authorList>
            <person name="Probst A.J."/>
            <person name="Ladd B."/>
            <person name="Jarett J.K."/>
            <person name="Geller-Mcgrath D.E."/>
            <person name="Sieber C.M.K."/>
            <person name="Emerson J.B."/>
            <person name="Anantharaman K."/>
            <person name="Thomas B.C."/>
            <person name="Malmstrom R."/>
            <person name="Stieglmeier M."/>
            <person name="Klingl A."/>
            <person name="Woyke T."/>
            <person name="Ryan C.M."/>
            <person name="Banfield J.F."/>
        </authorList>
    </citation>
    <scope>NUCLEOTIDE SEQUENCE [LARGE SCALE GENOMIC DNA]</scope>
</reference>
<dbReference type="Proteomes" id="UP000231503">
    <property type="component" value="Unassembled WGS sequence"/>
</dbReference>
<protein>
    <submittedName>
        <fullName evidence="3">Uncharacterized protein</fullName>
    </submittedName>
</protein>
<comment type="caution">
    <text evidence="3">The sequence shown here is derived from an EMBL/GenBank/DDBJ whole genome shotgun (WGS) entry which is preliminary data.</text>
</comment>
<feature type="transmembrane region" description="Helical" evidence="2">
    <location>
        <begin position="5"/>
        <end position="23"/>
    </location>
</feature>
<evidence type="ECO:0000313" key="3">
    <source>
        <dbReference type="EMBL" id="PIR69455.1"/>
    </source>
</evidence>
<sequence>MSSIAATILLFAFITALLLWILVGVHGKWLIKALLIVAILPAGLFIWNSIESSQGWSTPKEPPNKFLFLSSVVQQPDKKTGFKGAIFIWLTEYSDGTEAPEEPSFFSQIMSLFTYRPANEPRAHKLPYSKQLEEQVGEAMERQRHGIPTVVEHNKGKADGNSNKDGNDTGEDGMPSNENSEGSYSDYEQEFMFYPLPPPKFPPKIPAL</sequence>
<accession>A0A2H0TF64</accession>
<evidence type="ECO:0000313" key="4">
    <source>
        <dbReference type="Proteomes" id="UP000231503"/>
    </source>
</evidence>
<feature type="region of interest" description="Disordered" evidence="1">
    <location>
        <begin position="138"/>
        <end position="208"/>
    </location>
</feature>
<dbReference type="EMBL" id="PFCO01000006">
    <property type="protein sequence ID" value="PIR69455.1"/>
    <property type="molecule type" value="Genomic_DNA"/>
</dbReference>
<evidence type="ECO:0000256" key="1">
    <source>
        <dbReference type="SAM" id="MobiDB-lite"/>
    </source>
</evidence>
<keyword evidence="2" id="KW-0472">Membrane</keyword>
<keyword evidence="2" id="KW-1133">Transmembrane helix</keyword>
<feature type="compositionally biased region" description="Pro residues" evidence="1">
    <location>
        <begin position="195"/>
        <end position="208"/>
    </location>
</feature>
<evidence type="ECO:0000256" key="2">
    <source>
        <dbReference type="SAM" id="Phobius"/>
    </source>
</evidence>
<name>A0A2H0TF64_9BACT</name>
<gene>
    <name evidence="3" type="ORF">COU47_02655</name>
</gene>
<dbReference type="AlphaFoldDB" id="A0A2H0TF64"/>
<keyword evidence="2" id="KW-0812">Transmembrane</keyword>